<keyword evidence="3" id="KW-0732">Signal</keyword>
<protein>
    <submittedName>
        <fullName evidence="8">RagB/SusD family nutrient uptake outer membrane protein</fullName>
    </submittedName>
</protein>
<evidence type="ECO:0000256" key="4">
    <source>
        <dbReference type="ARBA" id="ARBA00023136"/>
    </source>
</evidence>
<evidence type="ECO:0000313" key="8">
    <source>
        <dbReference type="EMBL" id="WQD39800.1"/>
    </source>
</evidence>
<dbReference type="Gene3D" id="1.25.40.390">
    <property type="match status" value="1"/>
</dbReference>
<dbReference type="Pfam" id="PF07980">
    <property type="entry name" value="SusD_RagB"/>
    <property type="match status" value="1"/>
</dbReference>
<feature type="domain" description="RagB/SusD" evidence="6">
    <location>
        <begin position="317"/>
        <end position="605"/>
    </location>
</feature>
<name>A0ABZ0W942_9BACT</name>
<evidence type="ECO:0000256" key="3">
    <source>
        <dbReference type="ARBA" id="ARBA00022729"/>
    </source>
</evidence>
<dbReference type="RefSeq" id="WP_114789210.1">
    <property type="nucleotide sequence ID" value="NZ_CP139960.1"/>
</dbReference>
<dbReference type="EMBL" id="CP139960">
    <property type="protein sequence ID" value="WQD39800.1"/>
    <property type="molecule type" value="Genomic_DNA"/>
</dbReference>
<keyword evidence="9" id="KW-1185">Reference proteome</keyword>
<gene>
    <name evidence="8" type="ORF">U0035_06520</name>
</gene>
<dbReference type="InterPro" id="IPR012944">
    <property type="entry name" value="SusD_RagB_dom"/>
</dbReference>
<feature type="domain" description="SusD-like N-terminal" evidence="7">
    <location>
        <begin position="49"/>
        <end position="233"/>
    </location>
</feature>
<evidence type="ECO:0000256" key="5">
    <source>
        <dbReference type="ARBA" id="ARBA00023237"/>
    </source>
</evidence>
<accession>A0ABZ0W942</accession>
<keyword evidence="5" id="KW-0998">Cell outer membrane</keyword>
<reference evidence="8 9" key="1">
    <citation type="submission" date="2023-12" db="EMBL/GenBank/DDBJ databases">
        <title>Genome sequencing and assembly of bacterial species from a model synthetic community.</title>
        <authorList>
            <person name="Hogle S.L."/>
        </authorList>
    </citation>
    <scope>NUCLEOTIDE SEQUENCE [LARGE SCALE GENOMIC DNA]</scope>
    <source>
        <strain evidence="8 9">HAMBI_3031</strain>
    </source>
</reference>
<evidence type="ECO:0000256" key="2">
    <source>
        <dbReference type="ARBA" id="ARBA00006275"/>
    </source>
</evidence>
<dbReference type="InterPro" id="IPR011990">
    <property type="entry name" value="TPR-like_helical_dom_sf"/>
</dbReference>
<evidence type="ECO:0000259" key="7">
    <source>
        <dbReference type="Pfam" id="PF14322"/>
    </source>
</evidence>
<comment type="similarity">
    <text evidence="2">Belongs to the SusD family.</text>
</comment>
<proteinExistence type="inferred from homology"/>
<evidence type="ECO:0000313" key="9">
    <source>
        <dbReference type="Proteomes" id="UP001325680"/>
    </source>
</evidence>
<dbReference type="SUPFAM" id="SSF48452">
    <property type="entry name" value="TPR-like"/>
    <property type="match status" value="1"/>
</dbReference>
<dbReference type="Pfam" id="PF14322">
    <property type="entry name" value="SusD-like_3"/>
    <property type="match status" value="1"/>
</dbReference>
<dbReference type="PROSITE" id="PS51257">
    <property type="entry name" value="PROKAR_LIPOPROTEIN"/>
    <property type="match status" value="1"/>
</dbReference>
<evidence type="ECO:0000256" key="1">
    <source>
        <dbReference type="ARBA" id="ARBA00004442"/>
    </source>
</evidence>
<dbReference type="Proteomes" id="UP001325680">
    <property type="component" value="Chromosome"/>
</dbReference>
<keyword evidence="4" id="KW-0472">Membrane</keyword>
<organism evidence="8 9">
    <name type="scientific">Niabella yanshanensis</name>
    <dbReference type="NCBI Taxonomy" id="577386"/>
    <lineage>
        <taxon>Bacteria</taxon>
        <taxon>Pseudomonadati</taxon>
        <taxon>Bacteroidota</taxon>
        <taxon>Chitinophagia</taxon>
        <taxon>Chitinophagales</taxon>
        <taxon>Chitinophagaceae</taxon>
        <taxon>Niabella</taxon>
    </lineage>
</organism>
<evidence type="ECO:0000259" key="6">
    <source>
        <dbReference type="Pfam" id="PF07980"/>
    </source>
</evidence>
<sequence length="605" mass="69361">MKQYIKFVLAIFLTSALLSSCKKGFLDKVYDEDLTIDSVFASAQYAERFLSSAYFSLPEEPEWIEWWGRNPFTTASDDLECTWGVFGNQMNTGNWNAATVEQNIYRVYWEGIRKVNIFIENIDKTDFSEREPSAWGRTGEQQRQEFKGEAHFLRAFYHFIEMRVHGPVSILNRSLSTADDYTQIKRSPYDDCVAFVVEECDKAAALLPARRVDVELGRATKMAALALKARILLYAASPLYNGNSDYANFKDDQGRNLISPNYDATKWQKAADAARDCITQAEAAGHILYKPTNDPYQNFYRLFIDRWNDEVLFARNMGNFNRLEYASGAKGMGGWSGYCPTQELVDAFQMANGTTPITGYNADGSPIINAASGYQETGYAATAGANYPAGVRNMYVNREPRFYVSVNFNGQRWRGRQLELHNSGRDGRAVGNGQDYPVTGYLLRKFADEQINLTQAGTFTFKTWIYFRMAEVYLNYAEALNEAQGPTADVYTNVNKVRERAGLPGLPAGLSKDQMRERIRHERRIELAFETQRYFDCNRWKIAPETSNKTFYRLSYDKGTSIQDDAFYQRVVLKRRIFEAPKHYLWPIPQTEIDRALWVIQNPGW</sequence>
<comment type="subcellular location">
    <subcellularLocation>
        <location evidence="1">Cell outer membrane</location>
    </subcellularLocation>
</comment>
<dbReference type="InterPro" id="IPR033985">
    <property type="entry name" value="SusD-like_N"/>
</dbReference>